<sequence length="683" mass="79731">MAELDHGTLFSAPRISDGENPVIPARKALCSQKYKPVDYKHLHELAAEAKMASEKTQLKIKKTEQVSKFNKEQMLLKQHRQVWWQEHKRLSESRQKAEGEIKTFLNEATHKHNFLDLRDLEQELSRQRDTYQTNSVVPVWQLKEDLKLKLAEMQRSLSEESCQKPEIDSFEILQQIKFVKNQQKAVLEGLVLESLALERELEDYKANALVGSFEEKNGLFHEVPAELLSLECPYPDLKTLVIQEYQELASGYWARLQEVDQQLEALSRNSDWKEEDQWVFQAVINQYPSDLQRRRTLYLDMLQRYLPHKSWHELVAHEKAWDHCHSIRNQHRALLLSWAQARKAFVLRAVATAAEAAAAHEAEVVLADSRQKQLEICAELKAKVLQWKAQQEEAAKLEAAVAARRKEKEDEKKRLQREQETSRRAQEKEKLKKYWAEKQLKWQEQEERDLQRLEELRKLMAEQAAKDRERLLLLQNQTQPEQWLIRWHQGPGWASEPTRSLSCSSLCSGCTRTVRSRSFLTPDSVSSSLSEKLDCIKHFMQERFCQKFLHQSFQEETWSLQLLKCRPPLVSGAEELQGCRPLINSLWLCHRTAQFPVCAAIQTLLSLSPSACCRFGELGVGWCSVSVHVPFNWELGHLYMRTPTHSTGQSDVQHLEQELLGFNWQQKSKIALHCSYFRLYYVT</sequence>
<evidence type="ECO:0000256" key="2">
    <source>
        <dbReference type="SAM" id="MobiDB-lite"/>
    </source>
</evidence>
<dbReference type="GeneID" id="113994976"/>
<organism evidence="3 4">
    <name type="scientific">Pipra filicauda</name>
    <name type="common">Wire-tailed manakin</name>
    <dbReference type="NCBI Taxonomy" id="649802"/>
    <lineage>
        <taxon>Eukaryota</taxon>
        <taxon>Metazoa</taxon>
        <taxon>Chordata</taxon>
        <taxon>Craniata</taxon>
        <taxon>Vertebrata</taxon>
        <taxon>Euteleostomi</taxon>
        <taxon>Archelosauria</taxon>
        <taxon>Archosauria</taxon>
        <taxon>Dinosauria</taxon>
        <taxon>Saurischia</taxon>
        <taxon>Theropoda</taxon>
        <taxon>Coelurosauria</taxon>
        <taxon>Aves</taxon>
        <taxon>Neognathae</taxon>
        <taxon>Neoaves</taxon>
        <taxon>Telluraves</taxon>
        <taxon>Australaves</taxon>
        <taxon>Passeriformes</taxon>
        <taxon>Pipridae</taxon>
        <taxon>Pipra</taxon>
    </lineage>
</organism>
<gene>
    <name evidence="4" type="primary">CCDC148</name>
</gene>
<reference evidence="4" key="1">
    <citation type="submission" date="2025-08" db="UniProtKB">
        <authorList>
            <consortium name="RefSeq"/>
        </authorList>
    </citation>
    <scope>IDENTIFICATION</scope>
    <source>
        <tissue evidence="4">Muscle</tissue>
    </source>
</reference>
<accession>A0A7R5K4V6</accession>
<dbReference type="RefSeq" id="XP_039236411.1">
    <property type="nucleotide sequence ID" value="XM_039380477.1"/>
</dbReference>
<proteinExistence type="predicted"/>
<dbReference type="InParanoid" id="A0A7R5K4V6"/>
<name>A0A7R5K4V6_9PASS</name>
<dbReference type="PANTHER" id="PTHR21549:SF1">
    <property type="entry name" value="COILED-COIL DOMAIN-CONTAINING PROTEIN 148"/>
    <property type="match status" value="1"/>
</dbReference>
<keyword evidence="1" id="KW-0175">Coiled coil</keyword>
<feature type="region of interest" description="Disordered" evidence="2">
    <location>
        <begin position="404"/>
        <end position="428"/>
    </location>
</feature>
<dbReference type="InterPro" id="IPR039902">
    <property type="entry name" value="CCDC148/CCDC112"/>
</dbReference>
<protein>
    <submittedName>
        <fullName evidence="4">Coiled-coil domain-containing protein 148 isoform X1</fullName>
    </submittedName>
</protein>
<dbReference type="PANTHER" id="PTHR21549">
    <property type="entry name" value="MUTATED IN BLADDER CANCER 1"/>
    <property type="match status" value="1"/>
</dbReference>
<dbReference type="AlphaFoldDB" id="A0A7R5K4V6"/>
<evidence type="ECO:0000313" key="3">
    <source>
        <dbReference type="Proteomes" id="UP000504627"/>
    </source>
</evidence>
<dbReference type="Proteomes" id="UP000504627">
    <property type="component" value="Unplaced"/>
</dbReference>
<keyword evidence="3" id="KW-1185">Reference proteome</keyword>
<evidence type="ECO:0000313" key="4">
    <source>
        <dbReference type="RefSeq" id="XP_039236411.1"/>
    </source>
</evidence>
<evidence type="ECO:0000256" key="1">
    <source>
        <dbReference type="ARBA" id="ARBA00023054"/>
    </source>
</evidence>
<dbReference type="CTD" id="130940"/>